<reference evidence="5" key="3">
    <citation type="submission" date="2025-09" db="UniProtKB">
        <authorList>
            <consortium name="Ensembl"/>
        </authorList>
    </citation>
    <scope>IDENTIFICATION</scope>
</reference>
<dbReference type="OMA" id="QLFENEW"/>
<reference evidence="5" key="2">
    <citation type="submission" date="2025-08" db="UniProtKB">
        <authorList>
            <consortium name="Ensembl"/>
        </authorList>
    </citation>
    <scope>IDENTIFICATION</scope>
</reference>
<name>A0A3P8WET0_CYNSE</name>
<dbReference type="Pfam" id="PF10248">
    <property type="entry name" value="Mlf1IP"/>
    <property type="match status" value="1"/>
</dbReference>
<evidence type="ECO:0000256" key="2">
    <source>
        <dbReference type="ARBA" id="ARBA00008332"/>
    </source>
</evidence>
<evidence type="ECO:0000256" key="4">
    <source>
        <dbReference type="ARBA" id="ARBA00022553"/>
    </source>
</evidence>
<keyword evidence="3" id="KW-0963">Cytoplasm</keyword>
<comment type="subcellular location">
    <subcellularLocation>
        <location evidence="1">Cytoplasm</location>
    </subcellularLocation>
</comment>
<accession>A0A3P8WET0</accession>
<dbReference type="GeneTree" id="ENSGT00390000005023"/>
<evidence type="ECO:0008006" key="7">
    <source>
        <dbReference type="Google" id="ProtNLM"/>
    </source>
</evidence>
<organism evidence="5 6">
    <name type="scientific">Cynoglossus semilaevis</name>
    <name type="common">Tongue sole</name>
    <dbReference type="NCBI Taxonomy" id="244447"/>
    <lineage>
        <taxon>Eukaryota</taxon>
        <taxon>Metazoa</taxon>
        <taxon>Chordata</taxon>
        <taxon>Craniata</taxon>
        <taxon>Vertebrata</taxon>
        <taxon>Euteleostomi</taxon>
        <taxon>Actinopterygii</taxon>
        <taxon>Neopterygii</taxon>
        <taxon>Teleostei</taxon>
        <taxon>Neoteleostei</taxon>
        <taxon>Acanthomorphata</taxon>
        <taxon>Carangaria</taxon>
        <taxon>Pleuronectiformes</taxon>
        <taxon>Pleuronectoidei</taxon>
        <taxon>Cynoglossidae</taxon>
        <taxon>Cynoglossinae</taxon>
        <taxon>Cynoglossus</taxon>
    </lineage>
</organism>
<evidence type="ECO:0000313" key="6">
    <source>
        <dbReference type="Proteomes" id="UP000265120"/>
    </source>
</evidence>
<evidence type="ECO:0000256" key="3">
    <source>
        <dbReference type="ARBA" id="ARBA00022490"/>
    </source>
</evidence>
<dbReference type="Proteomes" id="UP000265120">
    <property type="component" value="Chromosome 16"/>
</dbReference>
<proteinExistence type="inferred from homology"/>
<keyword evidence="6" id="KW-1185">Reference proteome</keyword>
<dbReference type="InterPro" id="IPR019376">
    <property type="entry name" value="Myeloid_leukemia_factor"/>
</dbReference>
<dbReference type="Ensembl" id="ENSCSET00000025556.1">
    <property type="protein sequence ID" value="ENSCSEP00000025219.1"/>
    <property type="gene ID" value="ENSCSEG00000016097.1"/>
</dbReference>
<dbReference type="STRING" id="244447.ENSCSEP00000025219"/>
<sequence>MFNNFFGDLDDDPFFSEPLRAHREEMQRMMQSFAESGGTSTPRITDGDNGGRAAGEQLRNLMRNPLTTFDNLITTSMQQTFGDTPPDADIRSYKSTSVSTYSKVGDEPAKTFRASSSTRRAPGGIKETRRAVADSVSGLQKMSIGHHIHDRGHVVQEKVNKKTGTTEFKEDFQNMDESDRQLFENEWQQKLTRGHRGHKGHTGQYIGSTKVVVFVYS</sequence>
<comment type="similarity">
    <text evidence="2">Belongs to the MLF family.</text>
</comment>
<keyword evidence="4" id="KW-0597">Phosphoprotein</keyword>
<dbReference type="GO" id="GO:0005737">
    <property type="term" value="C:cytoplasm"/>
    <property type="evidence" value="ECO:0007669"/>
    <property type="project" value="UniProtKB-SubCell"/>
</dbReference>
<evidence type="ECO:0000256" key="1">
    <source>
        <dbReference type="ARBA" id="ARBA00004496"/>
    </source>
</evidence>
<protein>
    <recommendedName>
        <fullName evidence="7">Myeloid leukemia factor 1</fullName>
    </recommendedName>
</protein>
<dbReference type="PANTHER" id="PTHR13105">
    <property type="entry name" value="MYELOID LEUKEMIA FACTOR"/>
    <property type="match status" value="1"/>
</dbReference>
<evidence type="ECO:0000313" key="5">
    <source>
        <dbReference type="Ensembl" id="ENSCSEP00000025219.1"/>
    </source>
</evidence>
<reference evidence="5 6" key="1">
    <citation type="journal article" date="2014" name="Nat. Genet.">
        <title>Whole-genome sequence of a flatfish provides insights into ZW sex chromosome evolution and adaptation to a benthic lifestyle.</title>
        <authorList>
            <person name="Chen S."/>
            <person name="Zhang G."/>
            <person name="Shao C."/>
            <person name="Huang Q."/>
            <person name="Liu G."/>
            <person name="Zhang P."/>
            <person name="Song W."/>
            <person name="An N."/>
            <person name="Chalopin D."/>
            <person name="Volff J.N."/>
            <person name="Hong Y."/>
            <person name="Li Q."/>
            <person name="Sha Z."/>
            <person name="Zhou H."/>
            <person name="Xie M."/>
            <person name="Yu Q."/>
            <person name="Liu Y."/>
            <person name="Xiang H."/>
            <person name="Wang N."/>
            <person name="Wu K."/>
            <person name="Yang C."/>
            <person name="Zhou Q."/>
            <person name="Liao X."/>
            <person name="Yang L."/>
            <person name="Hu Q."/>
            <person name="Zhang J."/>
            <person name="Meng L."/>
            <person name="Jin L."/>
            <person name="Tian Y."/>
            <person name="Lian J."/>
            <person name="Yang J."/>
            <person name="Miao G."/>
            <person name="Liu S."/>
            <person name="Liang Z."/>
            <person name="Yan F."/>
            <person name="Li Y."/>
            <person name="Sun B."/>
            <person name="Zhang H."/>
            <person name="Zhang J."/>
            <person name="Zhu Y."/>
            <person name="Du M."/>
            <person name="Zhao Y."/>
            <person name="Schartl M."/>
            <person name="Tang Q."/>
            <person name="Wang J."/>
        </authorList>
    </citation>
    <scope>NUCLEOTIDE SEQUENCE</scope>
</reference>
<dbReference type="InParanoid" id="A0A3P8WET0"/>
<dbReference type="AlphaFoldDB" id="A0A3P8WET0"/>